<dbReference type="GO" id="GO:0005524">
    <property type="term" value="F:ATP binding"/>
    <property type="evidence" value="ECO:0007669"/>
    <property type="project" value="UniProtKB-UniRule"/>
</dbReference>
<dbReference type="PROSITE" id="PS00107">
    <property type="entry name" value="PROTEIN_KINASE_ATP"/>
    <property type="match status" value="1"/>
</dbReference>
<keyword evidence="2" id="KW-0808">Transferase</keyword>
<evidence type="ECO:0000256" key="1">
    <source>
        <dbReference type="ARBA" id="ARBA00022527"/>
    </source>
</evidence>
<dbReference type="InterPro" id="IPR011009">
    <property type="entry name" value="Kinase-like_dom_sf"/>
</dbReference>
<dbReference type="Pfam" id="PF00069">
    <property type="entry name" value="Pkinase"/>
    <property type="match status" value="1"/>
</dbReference>
<dbReference type="Gene3D" id="1.10.510.10">
    <property type="entry name" value="Transferase(Phosphotransferase) domain 1"/>
    <property type="match status" value="1"/>
</dbReference>
<proteinExistence type="inferred from homology"/>
<feature type="region of interest" description="Disordered" evidence="8">
    <location>
        <begin position="1"/>
        <end position="74"/>
    </location>
</feature>
<dbReference type="EC" id="2.7.12.2" evidence="7"/>
<evidence type="ECO:0000256" key="3">
    <source>
        <dbReference type="ARBA" id="ARBA00022741"/>
    </source>
</evidence>
<evidence type="ECO:0000313" key="9">
    <source>
        <dbReference type="EnsemblMetazoa" id="PPA35114.1"/>
    </source>
</evidence>
<name>A0A2A6B5P3_PRIPA</name>
<dbReference type="Gene3D" id="3.30.200.20">
    <property type="entry name" value="Phosphorylase Kinase, domain 1"/>
    <property type="match status" value="1"/>
</dbReference>
<feature type="compositionally biased region" description="Polar residues" evidence="8">
    <location>
        <begin position="47"/>
        <end position="57"/>
    </location>
</feature>
<dbReference type="SUPFAM" id="SSF56112">
    <property type="entry name" value="Protein kinase-like (PK-like)"/>
    <property type="match status" value="1"/>
</dbReference>
<dbReference type="Proteomes" id="UP000005239">
    <property type="component" value="Unassembled WGS sequence"/>
</dbReference>
<dbReference type="GO" id="GO:0004708">
    <property type="term" value="F:MAP kinase kinase activity"/>
    <property type="evidence" value="ECO:0000318"/>
    <property type="project" value="GO_Central"/>
</dbReference>
<evidence type="ECO:0000256" key="8">
    <source>
        <dbReference type="SAM" id="MobiDB-lite"/>
    </source>
</evidence>
<dbReference type="PANTHER" id="PTHR48013">
    <property type="entry name" value="DUAL SPECIFICITY MITOGEN-ACTIVATED PROTEIN KINASE KINASE 5-RELATED"/>
    <property type="match status" value="1"/>
</dbReference>
<evidence type="ECO:0000256" key="5">
    <source>
        <dbReference type="ARBA" id="ARBA00022840"/>
    </source>
</evidence>
<evidence type="ECO:0000256" key="4">
    <source>
        <dbReference type="ARBA" id="ARBA00022777"/>
    </source>
</evidence>
<dbReference type="PROSITE" id="PS50011">
    <property type="entry name" value="PROTEIN_KINASE_DOM"/>
    <property type="match status" value="1"/>
</dbReference>
<dbReference type="InterPro" id="IPR000719">
    <property type="entry name" value="Prot_kinase_dom"/>
</dbReference>
<dbReference type="InterPro" id="IPR017441">
    <property type="entry name" value="Protein_kinase_ATP_BS"/>
</dbReference>
<keyword evidence="1" id="KW-0723">Serine/threonine-protein kinase</keyword>
<dbReference type="GO" id="GO:0004674">
    <property type="term" value="F:protein serine/threonine kinase activity"/>
    <property type="evidence" value="ECO:0007669"/>
    <property type="project" value="UniProtKB-KW"/>
</dbReference>
<keyword evidence="10" id="KW-1185">Reference proteome</keyword>
<dbReference type="AlphaFoldDB" id="A0A2A6B5P3"/>
<organism evidence="9 10">
    <name type="scientific">Pristionchus pacificus</name>
    <name type="common">Parasitic nematode worm</name>
    <dbReference type="NCBI Taxonomy" id="54126"/>
    <lineage>
        <taxon>Eukaryota</taxon>
        <taxon>Metazoa</taxon>
        <taxon>Ecdysozoa</taxon>
        <taxon>Nematoda</taxon>
        <taxon>Chromadorea</taxon>
        <taxon>Rhabditida</taxon>
        <taxon>Rhabditina</taxon>
        <taxon>Diplogasteromorpha</taxon>
        <taxon>Diplogasteroidea</taxon>
        <taxon>Neodiplogasteridae</taxon>
        <taxon>Pristionchus</taxon>
    </lineage>
</organism>
<comment type="similarity">
    <text evidence="6">Belongs to the protein kinase superfamily. STE Ser/Thr protein kinase family. MAP kinase kinase subfamily.</text>
</comment>
<dbReference type="FunFam" id="3.30.200.20:FF:000040">
    <property type="entry name" value="Dual specificity mitogen-activated protein kinase kinase"/>
    <property type="match status" value="1"/>
</dbReference>
<accession>A0A8R1ULB3</accession>
<sequence length="403" mass="45393">CYIAKRSTRDYASAGTRDLPPTIPPHEPESLPSFIRKPQPIRLSPQAGASTTRFSHPSSSSSSGAATPAGYRTPKDLIPGRLKFTNDDFEYHIKAADLVEESEIGRGFFGTVFRMVHKESARLMAVKKVRACSMDERDQKRLLIELDTVMNSHTCPHIIRFYGALFAEGDCWICMELMDISLEKLYRKAIDMGTPLNEELVGHITTVCALNFLKDRLKIMHRDVKPSNIVLSSDGAVKLVYFGVSGKLVNSVTTSEGGCSPYMAPERLSDMDRKYDVRSDVWSLGITLVEISTGSFPYSEWESPFHQMAEIIDGPAPLLSRNKLPSDFTDSFIRFVNRCLIKEREHRPKYHELTKKSSFYKRFRPTIDDEITRRKFGSFVSKIIRGNDSDGSQEAVDVASNSL</sequence>
<dbReference type="PANTHER" id="PTHR48013:SF28">
    <property type="entry name" value="DUAL SPECIFICITY MITOGEN-ACTIVATED PROTEIN KINASE KINASE SEK-1"/>
    <property type="match status" value="1"/>
</dbReference>
<dbReference type="EnsemblMetazoa" id="PPA35114.1">
    <property type="protein sequence ID" value="PPA35114.1"/>
    <property type="gene ID" value="WBGene00273483"/>
</dbReference>
<keyword evidence="5" id="KW-0067">ATP-binding</keyword>
<dbReference type="FunFam" id="1.10.510.10:FF:001231">
    <property type="entry name" value="SAPK/ERK kinase"/>
    <property type="match status" value="1"/>
</dbReference>
<keyword evidence="4" id="KW-0418">Kinase</keyword>
<reference evidence="10" key="1">
    <citation type="journal article" date="2008" name="Nat. Genet.">
        <title>The Pristionchus pacificus genome provides a unique perspective on nematode lifestyle and parasitism.</title>
        <authorList>
            <person name="Dieterich C."/>
            <person name="Clifton S.W."/>
            <person name="Schuster L.N."/>
            <person name="Chinwalla A."/>
            <person name="Delehaunty K."/>
            <person name="Dinkelacker I."/>
            <person name="Fulton L."/>
            <person name="Fulton R."/>
            <person name="Godfrey J."/>
            <person name="Minx P."/>
            <person name="Mitreva M."/>
            <person name="Roeseler W."/>
            <person name="Tian H."/>
            <person name="Witte H."/>
            <person name="Yang S.P."/>
            <person name="Wilson R.K."/>
            <person name="Sommer R.J."/>
        </authorList>
    </citation>
    <scope>NUCLEOTIDE SEQUENCE [LARGE SCALE GENOMIC DNA]</scope>
    <source>
        <strain evidence="10">PS312</strain>
    </source>
</reference>
<evidence type="ECO:0000313" key="10">
    <source>
        <dbReference type="Proteomes" id="UP000005239"/>
    </source>
</evidence>
<dbReference type="GO" id="GO:0000165">
    <property type="term" value="P:MAPK cascade"/>
    <property type="evidence" value="ECO:0000318"/>
    <property type="project" value="GO_Central"/>
</dbReference>
<keyword evidence="3" id="KW-0547">Nucleotide-binding</keyword>
<accession>A0A2A6B5P3</accession>
<dbReference type="PROSITE" id="PS00108">
    <property type="entry name" value="PROTEIN_KINASE_ST"/>
    <property type="match status" value="1"/>
</dbReference>
<evidence type="ECO:0000256" key="2">
    <source>
        <dbReference type="ARBA" id="ARBA00022679"/>
    </source>
</evidence>
<reference evidence="9" key="2">
    <citation type="submission" date="2022-06" db="UniProtKB">
        <authorList>
            <consortium name="EnsemblMetazoa"/>
        </authorList>
    </citation>
    <scope>IDENTIFICATION</scope>
    <source>
        <strain evidence="9">PS312</strain>
    </source>
</reference>
<evidence type="ECO:0000256" key="6">
    <source>
        <dbReference type="ARBA" id="ARBA00038035"/>
    </source>
</evidence>
<gene>
    <name evidence="9" type="primary">WBGene00273483</name>
</gene>
<dbReference type="InterPro" id="IPR008271">
    <property type="entry name" value="Ser/Thr_kinase_AS"/>
</dbReference>
<evidence type="ECO:0000256" key="7">
    <source>
        <dbReference type="ARBA" id="ARBA00038999"/>
    </source>
</evidence>
<protein>
    <recommendedName>
        <fullName evidence="7">mitogen-activated protein kinase kinase</fullName>
        <ecNumber evidence="7">2.7.12.2</ecNumber>
    </recommendedName>
</protein>
<dbReference type="SMART" id="SM00220">
    <property type="entry name" value="S_TKc"/>
    <property type="match status" value="1"/>
</dbReference>
<dbReference type="OrthoDB" id="10252354at2759"/>